<evidence type="ECO:0000256" key="4">
    <source>
        <dbReference type="ARBA" id="ARBA00022448"/>
    </source>
</evidence>
<keyword evidence="11 14" id="KW-0472">Membrane</keyword>
<keyword evidence="6 13" id="KW-0812">Transmembrane</keyword>
<evidence type="ECO:0000256" key="5">
    <source>
        <dbReference type="ARBA" id="ARBA00022547"/>
    </source>
</evidence>
<organism evidence="15">
    <name type="scientific">Argyra pingwuensis</name>
    <dbReference type="NCBI Taxonomy" id="2762466"/>
    <lineage>
        <taxon>Eukaryota</taxon>
        <taxon>Metazoa</taxon>
        <taxon>Ecdysozoa</taxon>
        <taxon>Arthropoda</taxon>
        <taxon>Hexapoda</taxon>
        <taxon>Insecta</taxon>
        <taxon>Pterygota</taxon>
        <taxon>Neoptera</taxon>
        <taxon>Endopterygota</taxon>
        <taxon>Diptera</taxon>
        <taxon>Brachycera</taxon>
        <taxon>Muscomorpha</taxon>
        <taxon>Empidoidea</taxon>
        <taxon>Dolichopodidae</taxon>
        <taxon>Diaphorinae</taxon>
        <taxon>Argyra</taxon>
    </lineage>
</organism>
<dbReference type="Pfam" id="PF00895">
    <property type="entry name" value="ATP-synt_8"/>
    <property type="match status" value="1"/>
</dbReference>
<dbReference type="AlphaFoldDB" id="A0A7G6KSC3"/>
<evidence type="ECO:0000256" key="14">
    <source>
        <dbReference type="SAM" id="Phobius"/>
    </source>
</evidence>
<comment type="similarity">
    <text evidence="2 13">Belongs to the ATPase protein 8 family.</text>
</comment>
<dbReference type="GO" id="GO:0045259">
    <property type="term" value="C:proton-transporting ATP synthase complex"/>
    <property type="evidence" value="ECO:0007669"/>
    <property type="project" value="UniProtKB-KW"/>
</dbReference>
<dbReference type="GO" id="GO:0031966">
    <property type="term" value="C:mitochondrial membrane"/>
    <property type="evidence" value="ECO:0007669"/>
    <property type="project" value="UniProtKB-SubCell"/>
</dbReference>
<geneLocation type="mitochondrion" evidence="15"/>
<protein>
    <recommendedName>
        <fullName evidence="13">ATP synthase complex subunit 8</fullName>
    </recommendedName>
</protein>
<gene>
    <name evidence="15" type="primary">atp8</name>
</gene>
<keyword evidence="4 13" id="KW-0813">Transport</keyword>
<comment type="function">
    <text evidence="12">Mitochondrial membrane ATP synthase (F(1)F(0) ATP synthase or Complex V) produces ATP from ADP in the presence of a proton gradient across the membrane which is generated by electron transport complexes of the respiratory chain. F-type ATPases consist of two structural domains, F(1) - containing the extramembraneous catalytic core and F(0) - containing the membrane proton channel, linked together by a central stalk and a peripheral stalk. During catalysis, ATP synthesis in the catalytic domain of F(1) is coupled via a rotary mechanism of the central stalk subunits to proton translocation. Part of the complex F(0) domain. Minor subunit located with subunit a in the membrane.</text>
</comment>
<evidence type="ECO:0000256" key="10">
    <source>
        <dbReference type="ARBA" id="ARBA00023128"/>
    </source>
</evidence>
<comment type="subunit">
    <text evidence="3">F-type ATPases have 2 components, CF(1) - the catalytic core - and CF(0) - the membrane proton channel.</text>
</comment>
<evidence type="ECO:0000256" key="11">
    <source>
        <dbReference type="ARBA" id="ARBA00023136"/>
    </source>
</evidence>
<evidence type="ECO:0000313" key="15">
    <source>
        <dbReference type="EMBL" id="QNC71305.1"/>
    </source>
</evidence>
<keyword evidence="9 13" id="KW-0406">Ion transport</keyword>
<dbReference type="GO" id="GO:0015078">
    <property type="term" value="F:proton transmembrane transporter activity"/>
    <property type="evidence" value="ECO:0007669"/>
    <property type="project" value="InterPro"/>
</dbReference>
<keyword evidence="10 13" id="KW-0496">Mitochondrion</keyword>
<evidence type="ECO:0000256" key="2">
    <source>
        <dbReference type="ARBA" id="ARBA00008892"/>
    </source>
</evidence>
<evidence type="ECO:0000256" key="6">
    <source>
        <dbReference type="ARBA" id="ARBA00022692"/>
    </source>
</evidence>
<feature type="transmembrane region" description="Helical" evidence="14">
    <location>
        <begin position="6"/>
        <end position="32"/>
    </location>
</feature>
<keyword evidence="7 13" id="KW-0375">Hydrogen ion transport</keyword>
<keyword evidence="5 13" id="KW-0138">CF(0)</keyword>
<evidence type="ECO:0000256" key="13">
    <source>
        <dbReference type="RuleBase" id="RU003661"/>
    </source>
</evidence>
<accession>A0A7G6KSC3</accession>
<evidence type="ECO:0000256" key="1">
    <source>
        <dbReference type="ARBA" id="ARBA00004304"/>
    </source>
</evidence>
<dbReference type="EMBL" id="MK905737">
    <property type="protein sequence ID" value="QNC71305.1"/>
    <property type="molecule type" value="Genomic_DNA"/>
</dbReference>
<dbReference type="RefSeq" id="YP_009968780.1">
    <property type="nucleotide sequence ID" value="NC_051891.1"/>
</dbReference>
<reference evidence="15" key="1">
    <citation type="journal article" date="2019" name="Mitochondrial DNA Part B Resour">
        <title>The mitochondrial genome of Argyra pingwuensis (Diptera: Dolichopodidae).</title>
        <authorList>
            <person name="Qilemoge"/>
            <person name="Zhang C."/>
            <person name="He D."/>
            <person name="Zhang J."/>
            <person name="Yang D."/>
        </authorList>
    </citation>
    <scope>NUCLEOTIDE SEQUENCE</scope>
</reference>
<keyword evidence="8 14" id="KW-1133">Transmembrane helix</keyword>
<dbReference type="GO" id="GO:0015986">
    <property type="term" value="P:proton motive force-driven ATP synthesis"/>
    <property type="evidence" value="ECO:0007669"/>
    <property type="project" value="InterPro"/>
</dbReference>
<dbReference type="GeneID" id="60451072"/>
<sequence length="53" mass="6442">MPQMAPINWLILYILFSFTFMLFCVLNFYSFYTSSYKTCNLKKNVSSPLNWKW</sequence>
<evidence type="ECO:0000256" key="3">
    <source>
        <dbReference type="ARBA" id="ARBA00011291"/>
    </source>
</evidence>
<evidence type="ECO:0000256" key="8">
    <source>
        <dbReference type="ARBA" id="ARBA00022989"/>
    </source>
</evidence>
<proteinExistence type="inferred from homology"/>
<comment type="subcellular location">
    <subcellularLocation>
        <location evidence="1 13">Mitochondrion membrane</location>
        <topology evidence="1 13">Single-pass membrane protein</topology>
    </subcellularLocation>
</comment>
<evidence type="ECO:0000256" key="12">
    <source>
        <dbReference type="ARBA" id="ARBA00024864"/>
    </source>
</evidence>
<evidence type="ECO:0000256" key="7">
    <source>
        <dbReference type="ARBA" id="ARBA00022781"/>
    </source>
</evidence>
<name>A0A7G6KSC3_9MUSC</name>
<dbReference type="InterPro" id="IPR001421">
    <property type="entry name" value="ATP8_metazoa"/>
</dbReference>
<evidence type="ECO:0000256" key="9">
    <source>
        <dbReference type="ARBA" id="ARBA00023065"/>
    </source>
</evidence>
<reference evidence="15" key="2">
    <citation type="submission" date="2019-05" db="EMBL/GenBank/DDBJ databases">
        <authorList>
            <person name="Qilemoge Q."/>
        </authorList>
    </citation>
    <scope>NUCLEOTIDE SEQUENCE</scope>
</reference>